<keyword evidence="2" id="KW-1185">Reference proteome</keyword>
<proteinExistence type="predicted"/>
<comment type="caution">
    <text evidence="1">The sequence shown here is derived from an EMBL/GenBank/DDBJ whole genome shotgun (WGS) entry which is preliminary data.</text>
</comment>
<gene>
    <name evidence="1" type="ORF">ACFFJC_10035</name>
</gene>
<name>A0ABV6CWY7_9SPHN</name>
<evidence type="ECO:0000313" key="2">
    <source>
        <dbReference type="Proteomes" id="UP001589798"/>
    </source>
</evidence>
<accession>A0ABV6CWY7</accession>
<dbReference type="RefSeq" id="WP_379487369.1">
    <property type="nucleotide sequence ID" value="NZ_JBHLWK010000012.1"/>
</dbReference>
<dbReference type="EMBL" id="JBHLWK010000012">
    <property type="protein sequence ID" value="MFC0204611.1"/>
    <property type="molecule type" value="Genomic_DNA"/>
</dbReference>
<sequence>MAFIDFSDAALQALPVALSHPAEVGREALTGLERRVVALARGDGLDTLRPQRKRGWLARLILGPNPPSAMLANERLEALRRLAVQAWHKGYTLPVSALRDARAAGYSEDQIGAVIDIIGRERAPFRRLAA</sequence>
<dbReference type="SUPFAM" id="SSF69118">
    <property type="entry name" value="AhpD-like"/>
    <property type="match status" value="1"/>
</dbReference>
<evidence type="ECO:0000313" key="1">
    <source>
        <dbReference type="EMBL" id="MFC0204611.1"/>
    </source>
</evidence>
<dbReference type="Proteomes" id="UP001589798">
    <property type="component" value="Unassembled WGS sequence"/>
</dbReference>
<protein>
    <recommendedName>
        <fullName evidence="3">Regulatory protein RecX</fullName>
    </recommendedName>
</protein>
<organism evidence="1 2">
    <name type="scientific">Novosphingobium soli</name>
    <dbReference type="NCBI Taxonomy" id="574956"/>
    <lineage>
        <taxon>Bacteria</taxon>
        <taxon>Pseudomonadati</taxon>
        <taxon>Pseudomonadota</taxon>
        <taxon>Alphaproteobacteria</taxon>
        <taxon>Sphingomonadales</taxon>
        <taxon>Sphingomonadaceae</taxon>
        <taxon>Novosphingobium</taxon>
    </lineage>
</organism>
<reference evidence="1 2" key="1">
    <citation type="submission" date="2024-09" db="EMBL/GenBank/DDBJ databases">
        <authorList>
            <person name="Sun Q."/>
            <person name="Mori K."/>
        </authorList>
    </citation>
    <scope>NUCLEOTIDE SEQUENCE [LARGE SCALE GENOMIC DNA]</scope>
    <source>
        <strain evidence="1 2">CCM 7706</strain>
    </source>
</reference>
<dbReference type="InterPro" id="IPR029032">
    <property type="entry name" value="AhpD-like"/>
</dbReference>
<evidence type="ECO:0008006" key="3">
    <source>
        <dbReference type="Google" id="ProtNLM"/>
    </source>
</evidence>